<dbReference type="EMBL" id="SNQI01000002">
    <property type="protein sequence ID" value="TEW75085.1"/>
    <property type="molecule type" value="Genomic_DNA"/>
</dbReference>
<dbReference type="OrthoDB" id="8670769at2"/>
<dbReference type="GO" id="GO:0005886">
    <property type="term" value="C:plasma membrane"/>
    <property type="evidence" value="ECO:0007669"/>
    <property type="project" value="UniProtKB-SubCell"/>
</dbReference>
<feature type="transmembrane region" description="Helical" evidence="7">
    <location>
        <begin position="89"/>
        <end position="107"/>
    </location>
</feature>
<reference evidence="10 11" key="1">
    <citation type="journal article" date="2011" name="J. Microbiol.">
        <title>Gramella jeungdoensis sp. nov., isolated from a solar saltern in Korea.</title>
        <authorList>
            <person name="Joung Y."/>
            <person name="Kim H."/>
            <person name="Jang T."/>
            <person name="Ahn T.S."/>
            <person name="Joh K."/>
        </authorList>
    </citation>
    <scope>NUCLEOTIDE SEQUENCE [LARGE SCALE GENOMIC DNA]</scope>
    <source>
        <strain evidence="10 11">KCTC 23123</strain>
    </source>
</reference>
<dbReference type="RefSeq" id="WP_134247455.1">
    <property type="nucleotide sequence ID" value="NZ_SNQI01000002.1"/>
</dbReference>
<comment type="similarity">
    <text evidence="6">Belongs to the YccS/YhfK family.</text>
</comment>
<feature type="domain" description="Integral membrane bound transporter" evidence="9">
    <location>
        <begin position="407"/>
        <end position="528"/>
    </location>
</feature>
<evidence type="ECO:0000256" key="1">
    <source>
        <dbReference type="ARBA" id="ARBA00004651"/>
    </source>
</evidence>
<keyword evidence="2" id="KW-1003">Cell membrane</keyword>
<feature type="domain" description="Integral membrane protein YccS N-terminal" evidence="8">
    <location>
        <begin position="68"/>
        <end position="318"/>
    </location>
</feature>
<evidence type="ECO:0000256" key="6">
    <source>
        <dbReference type="ARBA" id="ARBA00043993"/>
    </source>
</evidence>
<evidence type="ECO:0000256" key="3">
    <source>
        <dbReference type="ARBA" id="ARBA00022692"/>
    </source>
</evidence>
<proteinExistence type="inferred from homology"/>
<dbReference type="PANTHER" id="PTHR30509">
    <property type="entry name" value="P-HYDROXYBENZOIC ACID EFFLUX PUMP SUBUNIT-RELATED"/>
    <property type="match status" value="1"/>
</dbReference>
<evidence type="ECO:0000313" key="11">
    <source>
        <dbReference type="Proteomes" id="UP000298517"/>
    </source>
</evidence>
<comment type="subcellular location">
    <subcellularLocation>
        <location evidence="1">Cell membrane</location>
        <topology evidence="1">Multi-pass membrane protein</topology>
    </subcellularLocation>
</comment>
<dbReference type="Proteomes" id="UP000298517">
    <property type="component" value="Unassembled WGS sequence"/>
</dbReference>
<dbReference type="InterPro" id="IPR049453">
    <property type="entry name" value="Memb_transporter_dom"/>
</dbReference>
<dbReference type="AlphaFoldDB" id="A0A4Y8AT74"/>
<keyword evidence="3 7" id="KW-0812">Transmembrane</keyword>
<feature type="transmembrane region" description="Helical" evidence="7">
    <location>
        <begin position="487"/>
        <end position="505"/>
    </location>
</feature>
<feature type="transmembrane region" description="Helical" evidence="7">
    <location>
        <begin position="449"/>
        <end position="475"/>
    </location>
</feature>
<evidence type="ECO:0000259" key="8">
    <source>
        <dbReference type="Pfam" id="PF12805"/>
    </source>
</evidence>
<dbReference type="PANTHER" id="PTHR30509:SF8">
    <property type="entry name" value="INNER MEMBRANE PROTEIN YCCS"/>
    <property type="match status" value="1"/>
</dbReference>
<sequence>MFEKLNRFIKSFNFLKAFVLAFSMVTPILISNAFLNDISVGFSVALGVLFCSPTDVPGSLKHKFYGILMAIFLSFSLTLLFGVVTYNNWMLVLALGIVVFLVSYLSVFGFRASLISFAGLLAITLSFAYDNSQMTLLIHAVLVALGGFWYLILSMSTSLLLPKIQTDQLFVSIIEKTSEFLKVRGELLVCKTNREVLFHKMFELQTQINESHESIREIILSKRSNSGFSNRTRRQQLLFSELMEILELAVSNPVNYEQFDKVFEKHSKNIEVFKKLNFEIANQLEHISKVIRKEATLKLNTKISEILKEIQETIEYYRGSVGLPKSRIGTLMLVNLKNYQEKQIQSLIGIERVLGNYISNNKILGIKDASRFITPQDYDLNKIVENFSFKSPIFKHSLRLAIIVVIGFLIGNFFSMQNPYWILITIIVIMRPSYGLTKERSINRVIGTLIGAAIATIIILITQNTIIYGVIAIISLPLAFSLIQTNYRNAAIFITLNVIFVYAILDPNILSVVKFRIIDTLIGATLSFGATYFLWPAWQFQNIQEYFIETIQSNCNFLKQIDIYYHKKGEVPTVYKLSRKKAFLAIGNLNAAFQRMHQDPKSKQKEFAVIYKLITLNNTFLSSLTALGMFIRHNKTALVPSHFEVIVSHIITNLKLAIQLLQDKENVTVLEHSEVEIAQKKYEEYFENLSNKRDKEIQDGVEISVKMKAQLKETQLVSEQINWLFNLSEKLINAIKIYKSNSESKEF</sequence>
<organism evidence="10 11">
    <name type="scientific">Gramella jeungdoensis</name>
    <dbReference type="NCBI Taxonomy" id="708091"/>
    <lineage>
        <taxon>Bacteria</taxon>
        <taxon>Pseudomonadati</taxon>
        <taxon>Bacteroidota</taxon>
        <taxon>Flavobacteriia</taxon>
        <taxon>Flavobacteriales</taxon>
        <taxon>Flavobacteriaceae</taxon>
        <taxon>Christiangramia</taxon>
    </lineage>
</organism>
<comment type="caution">
    <text evidence="10">The sequence shown here is derived from an EMBL/GenBank/DDBJ whole genome shotgun (WGS) entry which is preliminary data.</text>
</comment>
<evidence type="ECO:0000259" key="9">
    <source>
        <dbReference type="Pfam" id="PF13515"/>
    </source>
</evidence>
<feature type="transmembrane region" description="Helical" evidence="7">
    <location>
        <begin position="64"/>
        <end position="83"/>
    </location>
</feature>
<gene>
    <name evidence="10" type="ORF">E2488_06065</name>
</gene>
<feature type="transmembrane region" description="Helical" evidence="7">
    <location>
        <begin position="135"/>
        <end position="153"/>
    </location>
</feature>
<feature type="transmembrane region" description="Helical" evidence="7">
    <location>
        <begin position="517"/>
        <end position="538"/>
    </location>
</feature>
<feature type="transmembrane region" description="Helical" evidence="7">
    <location>
        <begin position="12"/>
        <end position="30"/>
    </location>
</feature>
<keyword evidence="11" id="KW-1185">Reference proteome</keyword>
<keyword evidence="4 7" id="KW-1133">Transmembrane helix</keyword>
<evidence type="ECO:0000256" key="2">
    <source>
        <dbReference type="ARBA" id="ARBA00022475"/>
    </source>
</evidence>
<accession>A0A4Y8AT74</accession>
<dbReference type="Pfam" id="PF12805">
    <property type="entry name" value="FUSC-like"/>
    <property type="match status" value="1"/>
</dbReference>
<feature type="transmembrane region" description="Helical" evidence="7">
    <location>
        <begin position="397"/>
        <end position="414"/>
    </location>
</feature>
<evidence type="ECO:0000313" key="10">
    <source>
        <dbReference type="EMBL" id="TEW75085.1"/>
    </source>
</evidence>
<name>A0A4Y8AT74_9FLAO</name>
<evidence type="ECO:0000256" key="5">
    <source>
        <dbReference type="ARBA" id="ARBA00023136"/>
    </source>
</evidence>
<keyword evidence="5 7" id="KW-0472">Membrane</keyword>
<dbReference type="Pfam" id="PF13515">
    <property type="entry name" value="FUSC_2"/>
    <property type="match status" value="1"/>
</dbReference>
<protein>
    <submittedName>
        <fullName evidence="10">FUSC family protein</fullName>
    </submittedName>
</protein>
<dbReference type="InterPro" id="IPR032692">
    <property type="entry name" value="YccS_N"/>
</dbReference>
<feature type="transmembrane region" description="Helical" evidence="7">
    <location>
        <begin position="112"/>
        <end position="129"/>
    </location>
</feature>
<evidence type="ECO:0000256" key="7">
    <source>
        <dbReference type="SAM" id="Phobius"/>
    </source>
</evidence>
<evidence type="ECO:0000256" key="4">
    <source>
        <dbReference type="ARBA" id="ARBA00022989"/>
    </source>
</evidence>